<dbReference type="OrthoDB" id="6386941at2"/>
<dbReference type="RefSeq" id="WP_092572766.1">
    <property type="nucleotide sequence ID" value="NZ_FOEN01000026.1"/>
</dbReference>
<evidence type="ECO:0000313" key="2">
    <source>
        <dbReference type="EMBL" id="SEQ58327.1"/>
    </source>
</evidence>
<organism evidence="2 3">
    <name type="scientific">Ignavigranum ruoffiae</name>
    <dbReference type="NCBI Taxonomy" id="89093"/>
    <lineage>
        <taxon>Bacteria</taxon>
        <taxon>Bacillati</taxon>
        <taxon>Bacillota</taxon>
        <taxon>Bacilli</taxon>
        <taxon>Lactobacillales</taxon>
        <taxon>Aerococcaceae</taxon>
        <taxon>Ignavigranum</taxon>
    </lineage>
</organism>
<dbReference type="STRING" id="89093.SAMN04488558_1268"/>
<accession>A0A1H9H7U8</accession>
<name>A0A1H9H7U8_9LACT</name>
<dbReference type="AlphaFoldDB" id="A0A1H9H7U8"/>
<dbReference type="PROSITE" id="PS50943">
    <property type="entry name" value="HTH_CROC1"/>
    <property type="match status" value="1"/>
</dbReference>
<dbReference type="Proteomes" id="UP000198833">
    <property type="component" value="Unassembled WGS sequence"/>
</dbReference>
<reference evidence="2 3" key="1">
    <citation type="submission" date="2016-10" db="EMBL/GenBank/DDBJ databases">
        <authorList>
            <person name="de Groot N.N."/>
        </authorList>
    </citation>
    <scope>NUCLEOTIDE SEQUENCE [LARGE SCALE GENOMIC DNA]</scope>
    <source>
        <strain evidence="2 3">DSM 15695</strain>
    </source>
</reference>
<dbReference type="EMBL" id="FOEN01000026">
    <property type="protein sequence ID" value="SEQ58327.1"/>
    <property type="molecule type" value="Genomic_DNA"/>
</dbReference>
<dbReference type="CDD" id="cd00093">
    <property type="entry name" value="HTH_XRE"/>
    <property type="match status" value="1"/>
</dbReference>
<proteinExistence type="predicted"/>
<evidence type="ECO:0000259" key="1">
    <source>
        <dbReference type="PROSITE" id="PS50943"/>
    </source>
</evidence>
<dbReference type="Gene3D" id="1.10.260.40">
    <property type="entry name" value="lambda repressor-like DNA-binding domains"/>
    <property type="match status" value="1"/>
</dbReference>
<gene>
    <name evidence="2" type="ORF">SAMN04488558_1268</name>
</gene>
<dbReference type="SUPFAM" id="SSF47413">
    <property type="entry name" value="lambda repressor-like DNA-binding domains"/>
    <property type="match status" value="1"/>
</dbReference>
<keyword evidence="3" id="KW-1185">Reference proteome</keyword>
<protein>
    <submittedName>
        <fullName evidence="2">Helix-turn-helix</fullName>
    </submittedName>
</protein>
<dbReference type="SMART" id="SM00530">
    <property type="entry name" value="HTH_XRE"/>
    <property type="match status" value="1"/>
</dbReference>
<evidence type="ECO:0000313" key="3">
    <source>
        <dbReference type="Proteomes" id="UP000198833"/>
    </source>
</evidence>
<dbReference type="InterPro" id="IPR010982">
    <property type="entry name" value="Lambda_DNA-bd_dom_sf"/>
</dbReference>
<sequence length="62" mass="7205">MEKYAEIIQSERTKRKLSQQAFAKEIGLSQSSVALIELGKRRPSDKVKERISDFFNLCKFQV</sequence>
<feature type="domain" description="HTH cro/C1-type" evidence="1">
    <location>
        <begin position="8"/>
        <end position="56"/>
    </location>
</feature>
<dbReference type="Pfam" id="PF01381">
    <property type="entry name" value="HTH_3"/>
    <property type="match status" value="1"/>
</dbReference>
<dbReference type="InterPro" id="IPR001387">
    <property type="entry name" value="Cro/C1-type_HTH"/>
</dbReference>
<dbReference type="GO" id="GO:0003677">
    <property type="term" value="F:DNA binding"/>
    <property type="evidence" value="ECO:0007669"/>
    <property type="project" value="InterPro"/>
</dbReference>